<evidence type="ECO:0000313" key="4">
    <source>
        <dbReference type="Proteomes" id="UP000315295"/>
    </source>
</evidence>
<proteinExistence type="predicted"/>
<keyword evidence="4" id="KW-1185">Reference proteome</keyword>
<comment type="caution">
    <text evidence="3">The sequence shown here is derived from an EMBL/GenBank/DDBJ whole genome shotgun (WGS) entry which is preliminary data.</text>
</comment>
<evidence type="ECO:0008006" key="5">
    <source>
        <dbReference type="Google" id="ProtNLM"/>
    </source>
</evidence>
<evidence type="ECO:0000313" key="2">
    <source>
        <dbReference type="EMBL" id="TQD86697.1"/>
    </source>
</evidence>
<dbReference type="AlphaFoldDB" id="A0A540LJQ0"/>
<feature type="signal peptide" evidence="1">
    <location>
        <begin position="1"/>
        <end position="31"/>
    </location>
</feature>
<name>A0A540LJQ0_MALBA</name>
<gene>
    <name evidence="2" type="ORF">C1H46_027720</name>
    <name evidence="3" type="ORF">C1H46_027723</name>
</gene>
<keyword evidence="1" id="KW-0732">Signal</keyword>
<evidence type="ECO:0000256" key="1">
    <source>
        <dbReference type="SAM" id="SignalP"/>
    </source>
</evidence>
<dbReference type="EMBL" id="VIEB01000558">
    <property type="protein sequence ID" value="TQD86697.1"/>
    <property type="molecule type" value="Genomic_DNA"/>
</dbReference>
<sequence length="112" mass="12109">MEKRPPALALGPLKLTLLLLLWLVVFPAAKACPSGGSRCRSCPPDGSQCRNCIVNQMKFSCPDCTPVLRCMARCLWGGSSRANCIKNCDCGTPKLSDCKTCMSRCKCSCMLS</sequence>
<accession>A0A540LJQ0</accession>
<feature type="chain" id="PRO_5033470974" description="TNFR-Cys domain-containing protein" evidence="1">
    <location>
        <begin position="32"/>
        <end position="112"/>
    </location>
</feature>
<reference evidence="3 4" key="1">
    <citation type="journal article" date="2019" name="G3 (Bethesda)">
        <title>Sequencing of a Wild Apple (Malus baccata) Genome Unravels the Differences Between Cultivated and Wild Apple Species Regarding Disease Resistance and Cold Tolerance.</title>
        <authorList>
            <person name="Chen X."/>
        </authorList>
    </citation>
    <scope>NUCLEOTIDE SEQUENCE [LARGE SCALE GENOMIC DNA]</scope>
    <source>
        <strain evidence="4">cv. Shandingzi</strain>
        <tissue evidence="3">Leaves</tissue>
    </source>
</reference>
<dbReference type="Proteomes" id="UP000315295">
    <property type="component" value="Unassembled WGS sequence"/>
</dbReference>
<evidence type="ECO:0000313" key="3">
    <source>
        <dbReference type="EMBL" id="TQD86700.1"/>
    </source>
</evidence>
<dbReference type="EMBL" id="VIEB01000558">
    <property type="protein sequence ID" value="TQD86700.1"/>
    <property type="molecule type" value="Genomic_DNA"/>
</dbReference>
<organism evidence="3 4">
    <name type="scientific">Malus baccata</name>
    <name type="common">Siberian crab apple</name>
    <name type="synonym">Pyrus baccata</name>
    <dbReference type="NCBI Taxonomy" id="106549"/>
    <lineage>
        <taxon>Eukaryota</taxon>
        <taxon>Viridiplantae</taxon>
        <taxon>Streptophyta</taxon>
        <taxon>Embryophyta</taxon>
        <taxon>Tracheophyta</taxon>
        <taxon>Spermatophyta</taxon>
        <taxon>Magnoliopsida</taxon>
        <taxon>eudicotyledons</taxon>
        <taxon>Gunneridae</taxon>
        <taxon>Pentapetalae</taxon>
        <taxon>rosids</taxon>
        <taxon>fabids</taxon>
        <taxon>Rosales</taxon>
        <taxon>Rosaceae</taxon>
        <taxon>Amygdaloideae</taxon>
        <taxon>Maleae</taxon>
        <taxon>Malus</taxon>
    </lineage>
</organism>
<protein>
    <recommendedName>
        <fullName evidence="5">TNFR-Cys domain-containing protein</fullName>
    </recommendedName>
</protein>